<dbReference type="OMA" id="CTEADYM"/>
<keyword evidence="1" id="KW-1133">Transmembrane helix</keyword>
<keyword evidence="1" id="KW-0472">Membrane</keyword>
<dbReference type="EMBL" id="GL877408">
    <property type="protein sequence ID" value="ELA48056.1"/>
    <property type="molecule type" value="Genomic_DNA"/>
</dbReference>
<organism evidence="2 3">
    <name type="scientific">Vavraia culicis (isolate floridensis)</name>
    <name type="common">Microsporidian parasite</name>
    <dbReference type="NCBI Taxonomy" id="948595"/>
    <lineage>
        <taxon>Eukaryota</taxon>
        <taxon>Fungi</taxon>
        <taxon>Fungi incertae sedis</taxon>
        <taxon>Microsporidia</taxon>
        <taxon>Pleistophoridae</taxon>
        <taxon>Vavraia</taxon>
    </lineage>
</organism>
<accession>L2GWK6</accession>
<dbReference type="OrthoDB" id="10355302at2759"/>
<feature type="transmembrane region" description="Helical" evidence="1">
    <location>
        <begin position="12"/>
        <end position="31"/>
    </location>
</feature>
<evidence type="ECO:0000313" key="3">
    <source>
        <dbReference type="Proteomes" id="UP000011081"/>
    </source>
</evidence>
<dbReference type="InParanoid" id="L2GWK6"/>
<evidence type="ECO:0000313" key="2">
    <source>
        <dbReference type="EMBL" id="ELA48056.1"/>
    </source>
</evidence>
<dbReference type="Proteomes" id="UP000011081">
    <property type="component" value="Unassembled WGS sequence"/>
</dbReference>
<protein>
    <submittedName>
        <fullName evidence="2">Uncharacterized protein</fullName>
    </submittedName>
</protein>
<dbReference type="RefSeq" id="XP_008073501.1">
    <property type="nucleotide sequence ID" value="XM_008075310.1"/>
</dbReference>
<gene>
    <name evidence="2" type="ORF">VCUG_00479</name>
</gene>
<dbReference type="VEuPathDB" id="MicrosporidiaDB:VCUG_00479"/>
<dbReference type="AlphaFoldDB" id="L2GWK6"/>
<name>L2GWK6_VAVCU</name>
<reference evidence="3" key="1">
    <citation type="submission" date="2011-03" db="EMBL/GenBank/DDBJ databases">
        <title>The genome sequence of Vavraia culicis strain floridensis.</title>
        <authorList>
            <consortium name="The Broad Institute Genome Sequencing Platform"/>
            <person name="Cuomo C."/>
            <person name="Becnel J."/>
            <person name="Sanscrainte N."/>
            <person name="Young S.K."/>
            <person name="Zeng Q."/>
            <person name="Gargeya S."/>
            <person name="Fitzgerald M."/>
            <person name="Haas B."/>
            <person name="Abouelleil A."/>
            <person name="Alvarado L."/>
            <person name="Arachchi H.M."/>
            <person name="Berlin A."/>
            <person name="Chapman S.B."/>
            <person name="Gearin G."/>
            <person name="Goldberg J."/>
            <person name="Griggs A."/>
            <person name="Gujja S."/>
            <person name="Hansen M."/>
            <person name="Heiman D."/>
            <person name="Howarth C."/>
            <person name="Larimer J."/>
            <person name="Lui A."/>
            <person name="MacDonald P.J.P."/>
            <person name="McCowen C."/>
            <person name="Montmayeur A."/>
            <person name="Murphy C."/>
            <person name="Neiman D."/>
            <person name="Pearson M."/>
            <person name="Priest M."/>
            <person name="Roberts A."/>
            <person name="Saif S."/>
            <person name="Shea T."/>
            <person name="Sisk P."/>
            <person name="Stolte C."/>
            <person name="Sykes S."/>
            <person name="Wortman J."/>
            <person name="Nusbaum C."/>
            <person name="Birren B."/>
        </authorList>
    </citation>
    <scope>NUCLEOTIDE SEQUENCE [LARGE SCALE GENOMIC DNA]</scope>
    <source>
        <strain evidence="3">floridensis</strain>
    </source>
</reference>
<dbReference type="GeneID" id="19878366"/>
<dbReference type="HOGENOM" id="CLU_1332817_0_0_1"/>
<sequence length="206" mass="23811">MKYFKFGNNLLHLNVVAVVLLVISSTVIIFLESHSKMPIELNVFMRKNRNYYLKKNAKEIKNELYSKGKIRIKLAETEKKYNLDFYKDRDVNGTIYLIKSGNDIVMVCTAVDYMQSIDSGRLLDYYMKSSGYLNVRIERASLCRRMNDLMNDILQDRHEGDIPTSGMVIHDEKLGLALFFCVNSWTVKVSSQESLHQSLLFNETAG</sequence>
<keyword evidence="3" id="KW-1185">Reference proteome</keyword>
<keyword evidence="1" id="KW-0812">Transmembrane</keyword>
<evidence type="ECO:0000256" key="1">
    <source>
        <dbReference type="SAM" id="Phobius"/>
    </source>
</evidence>
<proteinExistence type="predicted"/>